<dbReference type="Pfam" id="PF04167">
    <property type="entry name" value="DUF402"/>
    <property type="match status" value="1"/>
</dbReference>
<gene>
    <name evidence="2" type="ORF">ACFPYN_04340</name>
</gene>
<dbReference type="Gene3D" id="2.40.380.10">
    <property type="entry name" value="FomD-like"/>
    <property type="match status" value="1"/>
</dbReference>
<dbReference type="PANTHER" id="PTHR41271">
    <property type="entry name" value="DUF402 DOMAIN-CONTAINING PROTEIN"/>
    <property type="match status" value="1"/>
</dbReference>
<dbReference type="InterPro" id="IPR007295">
    <property type="entry name" value="DUF402"/>
</dbReference>
<evidence type="ECO:0000259" key="1">
    <source>
        <dbReference type="Pfam" id="PF04167"/>
    </source>
</evidence>
<name>A0ABW1L5B4_9BACL</name>
<comment type="caution">
    <text evidence="2">The sequence shown here is derived from an EMBL/GenBank/DDBJ whole genome shotgun (WGS) entry which is preliminary data.</text>
</comment>
<evidence type="ECO:0000313" key="3">
    <source>
        <dbReference type="Proteomes" id="UP001596170"/>
    </source>
</evidence>
<evidence type="ECO:0000313" key="2">
    <source>
        <dbReference type="EMBL" id="MFC6038681.1"/>
    </source>
</evidence>
<dbReference type="RefSeq" id="WP_377732734.1">
    <property type="nucleotide sequence ID" value="NZ_JBHSRI010000003.1"/>
</dbReference>
<accession>A0ABW1L5B4</accession>
<reference evidence="3" key="1">
    <citation type="journal article" date="2019" name="Int. J. Syst. Evol. Microbiol.">
        <title>The Global Catalogue of Microorganisms (GCM) 10K type strain sequencing project: providing services to taxonomists for standard genome sequencing and annotation.</title>
        <authorList>
            <consortium name="The Broad Institute Genomics Platform"/>
            <consortium name="The Broad Institute Genome Sequencing Center for Infectious Disease"/>
            <person name="Wu L."/>
            <person name="Ma J."/>
        </authorList>
    </citation>
    <scope>NUCLEOTIDE SEQUENCE [LARGE SCALE GENOMIC DNA]</scope>
    <source>
        <strain evidence="3">CCUG 54527</strain>
    </source>
</reference>
<protein>
    <submittedName>
        <fullName evidence="2">DUF402 domain-containing protein</fullName>
    </submittedName>
</protein>
<sequence length="178" mass="20976">MKRKYGDRSQWKRIIDRDYTQSFFDTEEFKGYVTLIKVNKVAAPLSAKYGEEKICIVDDGYIWLQHFPTNKHHSLTTMFNNRGEIVQWYIDICYKNGIKNNVPWLDDLYLDIIVLPSGKIIQKDIDELEEALSKGIIDESLYNMAWDETNEVMELIKHGNFNLLELANSHKDHLLKFL</sequence>
<dbReference type="Proteomes" id="UP001596170">
    <property type="component" value="Unassembled WGS sequence"/>
</dbReference>
<feature type="domain" description="DUF402" evidence="1">
    <location>
        <begin position="64"/>
        <end position="160"/>
    </location>
</feature>
<proteinExistence type="predicted"/>
<organism evidence="2 3">
    <name type="scientific">Paenisporosarcina macmurdoensis</name>
    <dbReference type="NCBI Taxonomy" id="212659"/>
    <lineage>
        <taxon>Bacteria</taxon>
        <taxon>Bacillati</taxon>
        <taxon>Bacillota</taxon>
        <taxon>Bacilli</taxon>
        <taxon>Bacillales</taxon>
        <taxon>Caryophanaceae</taxon>
        <taxon>Paenisporosarcina</taxon>
    </lineage>
</organism>
<dbReference type="PANTHER" id="PTHR41271:SF1">
    <property type="entry name" value="DUF402 DOMAIN-CONTAINING PROTEIN"/>
    <property type="match status" value="1"/>
</dbReference>
<dbReference type="EMBL" id="JBHSRI010000003">
    <property type="protein sequence ID" value="MFC6038681.1"/>
    <property type="molecule type" value="Genomic_DNA"/>
</dbReference>
<dbReference type="InterPro" id="IPR035930">
    <property type="entry name" value="FomD-like_sf"/>
</dbReference>
<dbReference type="SUPFAM" id="SSF159234">
    <property type="entry name" value="FomD-like"/>
    <property type="match status" value="1"/>
</dbReference>
<keyword evidence="3" id="KW-1185">Reference proteome</keyword>